<comment type="caution">
    <text evidence="1">The sequence shown here is derived from an EMBL/GenBank/DDBJ whole genome shotgun (WGS) entry which is preliminary data.</text>
</comment>
<evidence type="ECO:0000313" key="1">
    <source>
        <dbReference type="EMBL" id="KKM77969.1"/>
    </source>
</evidence>
<sequence length="74" mass="8773">MQLPKKGNRPHGDSKQWRNKVYKSPHFGRKCVLCRINTIFEIRKQYSFCIKCGAYYNRIGTKLLTHDEVKEVSK</sequence>
<organism evidence="1">
    <name type="scientific">marine sediment metagenome</name>
    <dbReference type="NCBI Taxonomy" id="412755"/>
    <lineage>
        <taxon>unclassified sequences</taxon>
        <taxon>metagenomes</taxon>
        <taxon>ecological metagenomes</taxon>
    </lineage>
</organism>
<evidence type="ECO:0008006" key="2">
    <source>
        <dbReference type="Google" id="ProtNLM"/>
    </source>
</evidence>
<proteinExistence type="predicted"/>
<dbReference type="EMBL" id="LAZR01008565">
    <property type="protein sequence ID" value="KKM77969.1"/>
    <property type="molecule type" value="Genomic_DNA"/>
</dbReference>
<dbReference type="AlphaFoldDB" id="A0A0F9K752"/>
<protein>
    <recommendedName>
        <fullName evidence="2">Ribosomal protein S27a domain-containing protein</fullName>
    </recommendedName>
</protein>
<accession>A0A0F9K752</accession>
<gene>
    <name evidence="1" type="ORF">LCGC14_1364730</name>
</gene>
<reference evidence="1" key="1">
    <citation type="journal article" date="2015" name="Nature">
        <title>Complex archaea that bridge the gap between prokaryotes and eukaryotes.</title>
        <authorList>
            <person name="Spang A."/>
            <person name="Saw J.H."/>
            <person name="Jorgensen S.L."/>
            <person name="Zaremba-Niedzwiedzka K."/>
            <person name="Martijn J."/>
            <person name="Lind A.E."/>
            <person name="van Eijk R."/>
            <person name="Schleper C."/>
            <person name="Guy L."/>
            <person name="Ettema T.J."/>
        </authorList>
    </citation>
    <scope>NUCLEOTIDE SEQUENCE</scope>
</reference>
<name>A0A0F9K752_9ZZZZ</name>